<accession>V7PKJ7</accession>
<evidence type="ECO:0000313" key="5">
    <source>
        <dbReference type="Proteomes" id="UP000018538"/>
    </source>
</evidence>
<dbReference type="EMBL" id="KI635766">
    <property type="protein sequence ID" value="ETB59500.1"/>
    <property type="molecule type" value="Genomic_DNA"/>
</dbReference>
<evidence type="ECO:0000313" key="4">
    <source>
        <dbReference type="EMBL" id="ETB59500.1"/>
    </source>
</evidence>
<feature type="region of interest" description="Disordered" evidence="3">
    <location>
        <begin position="386"/>
        <end position="409"/>
    </location>
</feature>
<name>V7PKJ7_PLAYE</name>
<dbReference type="GO" id="GO:0008168">
    <property type="term" value="F:methyltransferase activity"/>
    <property type="evidence" value="ECO:0007669"/>
    <property type="project" value="UniProtKB-KW"/>
</dbReference>
<dbReference type="Proteomes" id="UP000018538">
    <property type="component" value="Unassembled WGS sequence"/>
</dbReference>
<dbReference type="OrthoDB" id="514248at2759"/>
<gene>
    <name evidence="4" type="ORF">YYC_02968</name>
</gene>
<sequence length="554" mass="66279">MVQFVKRKNKDDGHKRHRHNRYSNLMHERNIHKSSITNFEELGEKYAYLNRYLIVNKKGKKFYNFEKTIATYVLSKALLKEHYNLHFFLPYIYVEKLYHKIDDIITSSSHNNNNKQYFLYYNEEELYDIRKNSLLEAYNEYTDNLLHLIDAYEEGIQNNINKEITYPNLKNQNEQPKNNFLCPCVPGRANYIHIIADLTIINSLENYKDNINTYIYRNNNDINNTPILLYGNIIKVLDVGVGANCIYPLLGNIVYKWSFIGVDINIDSLKYSYINIILNNKENDILLKYQHDKHKIFLNVIKHSDLYFFTMCNPPYYTLLEEFNKNPFRNVEANIDEVVYYSENNNEENCNDEIANINDDNKYDICNNVSSYNAHEQISNNNKMKENEENYNSPKNDNNTPFIGPRNSNMDVKTKDINSHLHKGGEYKFIMKMINESKIFFYNVIWFTTLVSKKSNVKLIKNEIIQSMRLYSVHKKKQVDFLNDVITNNLYFDKFFYFKNINSSSFPLYISQYRIFESYTGRITRWILCWSYYNESQINYLKKKFYEKNIENPT</sequence>
<dbReference type="Pfam" id="PF05971">
    <property type="entry name" value="Methyltransf_10"/>
    <property type="match status" value="3"/>
</dbReference>
<dbReference type="InterPro" id="IPR029063">
    <property type="entry name" value="SAM-dependent_MTases_sf"/>
</dbReference>
<evidence type="ECO:0000256" key="1">
    <source>
        <dbReference type="ARBA" id="ARBA00022603"/>
    </source>
</evidence>
<keyword evidence="1" id="KW-0489">Methyltransferase</keyword>
<reference evidence="4 5" key="1">
    <citation type="submission" date="2013-11" db="EMBL/GenBank/DDBJ databases">
        <title>The Genome Sequence of Plasmodium yoelii 17X.</title>
        <authorList>
            <consortium name="The Broad Institute Genomics Platform"/>
            <consortium name="The Broad Institute Genome Sequencing Center for Infectious Disease"/>
            <person name="Neafsey D."/>
            <person name="Adams J."/>
            <person name="Walker B."/>
            <person name="Young S.K."/>
            <person name="Zeng Q."/>
            <person name="Gargeya S."/>
            <person name="Fitzgerald M."/>
            <person name="Haas B."/>
            <person name="Abouelleil A."/>
            <person name="Alvarado L."/>
            <person name="Chapman S.B."/>
            <person name="Gainer-Dewar J."/>
            <person name="Goldberg J."/>
            <person name="Griggs A."/>
            <person name="Gujja S."/>
            <person name="Hansen M."/>
            <person name="Howarth C."/>
            <person name="Imamovic A."/>
            <person name="Ireland A."/>
            <person name="Larimer J."/>
            <person name="McCowan C."/>
            <person name="Murphy C."/>
            <person name="Pearson M."/>
            <person name="Poon T.W."/>
            <person name="Priest M."/>
            <person name="Roberts A."/>
            <person name="Saif S."/>
            <person name="Shea T."/>
            <person name="Sykes S."/>
            <person name="Wortman J."/>
            <person name="Nusbaum C."/>
            <person name="Birren B."/>
        </authorList>
    </citation>
    <scope>NUCLEOTIDE SEQUENCE [LARGE SCALE GENOMIC DNA]</scope>
    <source>
        <strain evidence="4 5">17X</strain>
    </source>
</reference>
<organism evidence="4 5">
    <name type="scientific">Plasmodium yoelii 17X</name>
    <dbReference type="NCBI Taxonomy" id="1323249"/>
    <lineage>
        <taxon>Eukaryota</taxon>
        <taxon>Sar</taxon>
        <taxon>Alveolata</taxon>
        <taxon>Apicomplexa</taxon>
        <taxon>Aconoidasida</taxon>
        <taxon>Haemosporida</taxon>
        <taxon>Plasmodiidae</taxon>
        <taxon>Plasmodium</taxon>
        <taxon>Plasmodium (Vinckeia)</taxon>
    </lineage>
</organism>
<dbReference type="Gene3D" id="3.40.50.150">
    <property type="entry name" value="Vaccinia Virus protein VP39"/>
    <property type="match status" value="1"/>
</dbReference>
<protein>
    <recommendedName>
        <fullName evidence="6">Methyltransferase</fullName>
    </recommendedName>
</protein>
<evidence type="ECO:0000256" key="2">
    <source>
        <dbReference type="ARBA" id="ARBA00022679"/>
    </source>
</evidence>
<keyword evidence="5" id="KW-1185">Reference proteome</keyword>
<proteinExistence type="predicted"/>
<evidence type="ECO:0008006" key="6">
    <source>
        <dbReference type="Google" id="ProtNLM"/>
    </source>
</evidence>
<dbReference type="AlphaFoldDB" id="V7PKJ7"/>
<feature type="compositionally biased region" description="Polar residues" evidence="3">
    <location>
        <begin position="393"/>
        <end position="409"/>
    </location>
</feature>
<dbReference type="InterPro" id="IPR010286">
    <property type="entry name" value="METTL16/RlmF"/>
</dbReference>
<dbReference type="GO" id="GO:0005634">
    <property type="term" value="C:nucleus"/>
    <property type="evidence" value="ECO:0007669"/>
    <property type="project" value="TreeGrafter"/>
</dbReference>
<keyword evidence="2" id="KW-0808">Transferase</keyword>
<evidence type="ECO:0000256" key="3">
    <source>
        <dbReference type="SAM" id="MobiDB-lite"/>
    </source>
</evidence>
<dbReference type="PANTHER" id="PTHR13393:SF0">
    <property type="entry name" value="RNA N6-ADENOSINE-METHYLTRANSFERASE METTL16"/>
    <property type="match status" value="1"/>
</dbReference>
<dbReference type="GO" id="GO:0070475">
    <property type="term" value="P:rRNA base methylation"/>
    <property type="evidence" value="ECO:0007669"/>
    <property type="project" value="TreeGrafter"/>
</dbReference>
<dbReference type="SUPFAM" id="SSF53335">
    <property type="entry name" value="S-adenosyl-L-methionine-dependent methyltransferases"/>
    <property type="match status" value="1"/>
</dbReference>
<dbReference type="PANTHER" id="PTHR13393">
    <property type="entry name" value="SAM-DEPENDENT METHYLTRANSFERASE"/>
    <property type="match status" value="1"/>
</dbReference>